<proteinExistence type="predicted"/>
<accession>A0A699YYE0</accession>
<comment type="caution">
    <text evidence="1">The sequence shown here is derived from an EMBL/GenBank/DDBJ whole genome shotgun (WGS) entry which is preliminary data.</text>
</comment>
<evidence type="ECO:0000313" key="1">
    <source>
        <dbReference type="EMBL" id="GFH14245.1"/>
    </source>
</evidence>
<organism evidence="1 2">
    <name type="scientific">Haematococcus lacustris</name>
    <name type="common">Green alga</name>
    <name type="synonym">Haematococcus pluvialis</name>
    <dbReference type="NCBI Taxonomy" id="44745"/>
    <lineage>
        <taxon>Eukaryota</taxon>
        <taxon>Viridiplantae</taxon>
        <taxon>Chlorophyta</taxon>
        <taxon>core chlorophytes</taxon>
        <taxon>Chlorophyceae</taxon>
        <taxon>CS clade</taxon>
        <taxon>Chlamydomonadales</taxon>
        <taxon>Haematococcaceae</taxon>
        <taxon>Haematococcus</taxon>
    </lineage>
</organism>
<keyword evidence="2" id="KW-1185">Reference proteome</keyword>
<sequence>MHAVQMWSCCSLALARRDGACAPIGGSGQLQTQCCETTSRSSKARSHTVVAGISSCTVDT</sequence>
<gene>
    <name evidence="1" type="ORF">HaLaN_10264</name>
</gene>
<dbReference type="Proteomes" id="UP000485058">
    <property type="component" value="Unassembled WGS sequence"/>
</dbReference>
<reference evidence="1 2" key="1">
    <citation type="submission" date="2020-02" db="EMBL/GenBank/DDBJ databases">
        <title>Draft genome sequence of Haematococcus lacustris strain NIES-144.</title>
        <authorList>
            <person name="Morimoto D."/>
            <person name="Nakagawa S."/>
            <person name="Yoshida T."/>
            <person name="Sawayama S."/>
        </authorList>
    </citation>
    <scope>NUCLEOTIDE SEQUENCE [LARGE SCALE GENOMIC DNA]</scope>
    <source>
        <strain evidence="1 2">NIES-144</strain>
    </source>
</reference>
<evidence type="ECO:0000313" key="2">
    <source>
        <dbReference type="Proteomes" id="UP000485058"/>
    </source>
</evidence>
<protein>
    <submittedName>
        <fullName evidence="1">Uncharacterized protein</fullName>
    </submittedName>
</protein>
<name>A0A699YYE0_HAELA</name>
<dbReference type="AlphaFoldDB" id="A0A699YYE0"/>
<dbReference type="EMBL" id="BLLF01000704">
    <property type="protein sequence ID" value="GFH14245.1"/>
    <property type="molecule type" value="Genomic_DNA"/>
</dbReference>